<feature type="region of interest" description="Disordered" evidence="1">
    <location>
        <begin position="287"/>
        <end position="307"/>
    </location>
</feature>
<feature type="region of interest" description="Disordered" evidence="1">
    <location>
        <begin position="216"/>
        <end position="258"/>
    </location>
</feature>
<evidence type="ECO:0000313" key="3">
    <source>
        <dbReference type="WBParaSite" id="Csp11.Scaffold629.g11915.t1"/>
    </source>
</evidence>
<evidence type="ECO:0000256" key="1">
    <source>
        <dbReference type="SAM" id="MobiDB-lite"/>
    </source>
</evidence>
<dbReference type="STRING" id="1561998.A0A1I7TUI0"/>
<accession>A0A1I7TUI0</accession>
<reference evidence="3" key="1">
    <citation type="submission" date="2016-11" db="UniProtKB">
        <authorList>
            <consortium name="WormBaseParasite"/>
        </authorList>
    </citation>
    <scope>IDENTIFICATION</scope>
</reference>
<keyword evidence="2" id="KW-1185">Reference proteome</keyword>
<dbReference type="eggNOG" id="ENOG502QQDI">
    <property type="taxonomic scope" value="Eukaryota"/>
</dbReference>
<proteinExistence type="predicted"/>
<organism evidence="2 3">
    <name type="scientific">Caenorhabditis tropicalis</name>
    <dbReference type="NCBI Taxonomy" id="1561998"/>
    <lineage>
        <taxon>Eukaryota</taxon>
        <taxon>Metazoa</taxon>
        <taxon>Ecdysozoa</taxon>
        <taxon>Nematoda</taxon>
        <taxon>Chromadorea</taxon>
        <taxon>Rhabditida</taxon>
        <taxon>Rhabditina</taxon>
        <taxon>Rhabditomorpha</taxon>
        <taxon>Rhabditoidea</taxon>
        <taxon>Rhabditidae</taxon>
        <taxon>Peloderinae</taxon>
        <taxon>Caenorhabditis</taxon>
    </lineage>
</organism>
<feature type="compositionally biased region" description="Acidic residues" evidence="1">
    <location>
        <begin position="243"/>
        <end position="255"/>
    </location>
</feature>
<dbReference type="WBParaSite" id="Csp11.Scaffold629.g11915.t1">
    <property type="protein sequence ID" value="Csp11.Scaffold629.g11915.t1"/>
    <property type="gene ID" value="Csp11.Scaffold629.g11915"/>
</dbReference>
<dbReference type="AlphaFoldDB" id="A0A1I7TUI0"/>
<feature type="compositionally biased region" description="Basic and acidic residues" evidence="1">
    <location>
        <begin position="224"/>
        <end position="242"/>
    </location>
</feature>
<protein>
    <submittedName>
        <fullName evidence="3">Maelstrom domain-containing protein</fullName>
    </submittedName>
</protein>
<sequence length="374" mass="44837">MDHNWFYGPGRLDQTIENDRNEFYELSRISDISNEEGDSPCDVFYWMHAELEREPYATIVCDKWQFNYVYYGLKLLATYTGHNAMNFFKERIASRMLPIQDFTVNLLEVSPLNKPRDERWSEESIEKQFKFNRIIARNDLNSYCSFHERFGTPTRHYCCMAQATRLLHNFFRILRANRLQGFDYSPPVHDLCIEEQDPRLPPVLESPMFTRAYLESQDEEEEENHGYEGGDERPETPDHYDFEEGDGSDDDDEDDGRGVYRVNAMVPRHDEDQSRFISRSTHYPIYPADNYRDVPSPAPRRRYEEDEARPLDKLRPLLLLHHVPRRRYTEHHHPSNWEMPEIFDVIPREDAARYWRIARRPPKEFRLIDLRIDD</sequence>
<dbReference type="Proteomes" id="UP000095282">
    <property type="component" value="Unplaced"/>
</dbReference>
<name>A0A1I7TUI0_9PELO</name>
<evidence type="ECO:0000313" key="2">
    <source>
        <dbReference type="Proteomes" id="UP000095282"/>
    </source>
</evidence>